<evidence type="ECO:0000256" key="1">
    <source>
        <dbReference type="ARBA" id="ARBA00022729"/>
    </source>
</evidence>
<feature type="signal peptide" evidence="2">
    <location>
        <begin position="1"/>
        <end position="21"/>
    </location>
</feature>
<evidence type="ECO:0000256" key="2">
    <source>
        <dbReference type="SAM" id="SignalP"/>
    </source>
</evidence>
<dbReference type="Gene3D" id="3.40.190.10">
    <property type="entry name" value="Periplasmic binding protein-like II"/>
    <property type="match status" value="2"/>
</dbReference>
<dbReference type="EMBL" id="CP021377">
    <property type="protein sequence ID" value="ART82069.1"/>
    <property type="molecule type" value="Genomic_DNA"/>
</dbReference>
<dbReference type="Pfam" id="PF13531">
    <property type="entry name" value="SBP_bac_11"/>
    <property type="match status" value="1"/>
</dbReference>
<dbReference type="PANTHER" id="PTHR30006:SF25">
    <property type="entry name" value="PHOSPHOGLYCERATE TRANSPORT REGULATORY PROTEIN PGTC"/>
    <property type="match status" value="1"/>
</dbReference>
<reference evidence="3 4" key="1">
    <citation type="journal article" date="2014" name="Int. J. Syst. Evol. Microbiol.">
        <title>Oceanisphaera profunda sp. nov., a marine bacterium isolated from deep-sea sediment, and emended description of the genus Oceanisphaera.</title>
        <authorList>
            <person name="Xu Z."/>
            <person name="Zhang X.Y."/>
            <person name="Su H.N."/>
            <person name="Yu Z.C."/>
            <person name="Liu C."/>
            <person name="Li H."/>
            <person name="Chen X.L."/>
            <person name="Song X.Y."/>
            <person name="Xie B.B."/>
            <person name="Qin Q.L."/>
            <person name="Zhou B.C."/>
            <person name="Shi M."/>
            <person name="Huang Y."/>
            <person name="Zhang Y.Z."/>
        </authorList>
    </citation>
    <scope>NUCLEOTIDE SEQUENCE [LARGE SCALE GENOMIC DNA]</scope>
    <source>
        <strain evidence="3 4">SM1222</strain>
    </source>
</reference>
<accession>A0A1Y0D3I8</accession>
<name>A0A1Y0D3I8_9GAMM</name>
<dbReference type="AlphaFoldDB" id="A0A1Y0D3I8"/>
<keyword evidence="4" id="KW-1185">Reference proteome</keyword>
<dbReference type="KEGG" id="opf:CBP31_05065"/>
<protein>
    <recommendedName>
        <fullName evidence="5">ABC transporter substrate-binding protein</fullName>
    </recommendedName>
</protein>
<evidence type="ECO:0000313" key="3">
    <source>
        <dbReference type="EMBL" id="ART82069.1"/>
    </source>
</evidence>
<proteinExistence type="predicted"/>
<dbReference type="PANTHER" id="PTHR30006">
    <property type="entry name" value="THIAMINE-BINDING PERIPLASMIC PROTEIN-RELATED"/>
    <property type="match status" value="1"/>
</dbReference>
<evidence type="ECO:0008006" key="5">
    <source>
        <dbReference type="Google" id="ProtNLM"/>
    </source>
</evidence>
<dbReference type="OrthoDB" id="8673316at2"/>
<dbReference type="SUPFAM" id="SSF53850">
    <property type="entry name" value="Periplasmic binding protein-like II"/>
    <property type="match status" value="1"/>
</dbReference>
<evidence type="ECO:0000313" key="4">
    <source>
        <dbReference type="Proteomes" id="UP000243937"/>
    </source>
</evidence>
<sequence length="356" mass="39594">MSRLRLALLWLSLLLAAPTQAAEEFLLPAASPMQQQLVIYSATDYRYLQPLLQYFQQQHPQLGIRFVDLNSQELYERFLQESPHSPADLLLSSAMDLQLKLVNDGHARPYRSARTLSLPSQVHWRHELFAFTFEPILTVFNRELLGAHPLPHSRQQLLALLREDPDRFANRIITYDLAASGVGYLLASQDSQQGLMYGRLLEAFGGLRVQLDDSSNDMLERLANGEAAIGYNLLGSYVASALPRYPQLVAMAPNDYTLMLMRLALLPKTAPHPTLAGEFIDLMLSAQGQALLEQSGLHPLLEPDSGQLRLAIQAQGPITLIPLTPALLPPLDPLVKQHFIDAWSGSITTAPPKSQP</sequence>
<feature type="chain" id="PRO_5013186045" description="ABC transporter substrate-binding protein" evidence="2">
    <location>
        <begin position="22"/>
        <end position="356"/>
    </location>
</feature>
<dbReference type="Proteomes" id="UP000243937">
    <property type="component" value="Chromosome"/>
</dbReference>
<dbReference type="RefSeq" id="WP_087035157.1">
    <property type="nucleotide sequence ID" value="NZ_CP021377.1"/>
</dbReference>
<keyword evidence="1 2" id="KW-0732">Signal</keyword>
<organism evidence="3 4">
    <name type="scientific">Oceanisphaera profunda</name>
    <dbReference type="NCBI Taxonomy" id="1416627"/>
    <lineage>
        <taxon>Bacteria</taxon>
        <taxon>Pseudomonadati</taxon>
        <taxon>Pseudomonadota</taxon>
        <taxon>Gammaproteobacteria</taxon>
        <taxon>Aeromonadales</taxon>
        <taxon>Aeromonadaceae</taxon>
        <taxon>Oceanisphaera</taxon>
    </lineage>
</organism>
<dbReference type="GO" id="GO:0030288">
    <property type="term" value="C:outer membrane-bounded periplasmic space"/>
    <property type="evidence" value="ECO:0007669"/>
    <property type="project" value="TreeGrafter"/>
</dbReference>
<gene>
    <name evidence="3" type="ORF">CBP31_05065</name>
</gene>